<feature type="compositionally biased region" description="Basic and acidic residues" evidence="1">
    <location>
        <begin position="78"/>
        <end position="87"/>
    </location>
</feature>
<accession>A0A0F9DAZ9</accession>
<dbReference type="AlphaFoldDB" id="A0A0F9DAZ9"/>
<comment type="caution">
    <text evidence="2">The sequence shown here is derived from an EMBL/GenBank/DDBJ whole genome shotgun (WGS) entry which is preliminary data.</text>
</comment>
<feature type="region of interest" description="Disordered" evidence="1">
    <location>
        <begin position="1"/>
        <end position="29"/>
    </location>
</feature>
<protein>
    <submittedName>
        <fullName evidence="2">Uncharacterized protein</fullName>
    </submittedName>
</protein>
<proteinExistence type="predicted"/>
<dbReference type="EMBL" id="LAZR01040258">
    <property type="protein sequence ID" value="KKL14936.1"/>
    <property type="molecule type" value="Genomic_DNA"/>
</dbReference>
<feature type="region of interest" description="Disordered" evidence="1">
    <location>
        <begin position="52"/>
        <end position="87"/>
    </location>
</feature>
<organism evidence="2">
    <name type="scientific">marine sediment metagenome</name>
    <dbReference type="NCBI Taxonomy" id="412755"/>
    <lineage>
        <taxon>unclassified sequences</taxon>
        <taxon>metagenomes</taxon>
        <taxon>ecological metagenomes</taxon>
    </lineage>
</organism>
<evidence type="ECO:0000313" key="2">
    <source>
        <dbReference type="EMBL" id="KKL14936.1"/>
    </source>
</evidence>
<evidence type="ECO:0000256" key="1">
    <source>
        <dbReference type="SAM" id="MobiDB-lite"/>
    </source>
</evidence>
<name>A0A0F9DAZ9_9ZZZZ</name>
<sequence length="87" mass="10080">MSESDGRATIAKWTRKQERMEKEDKNATRDMKAAIKEAMKDEDTHRNIARELLNARRGGGGPKHHEGFGDDDEVITGYHEDRPWERD</sequence>
<gene>
    <name evidence="2" type="ORF">LCGC14_2510640</name>
</gene>
<reference evidence="2" key="1">
    <citation type="journal article" date="2015" name="Nature">
        <title>Complex archaea that bridge the gap between prokaryotes and eukaryotes.</title>
        <authorList>
            <person name="Spang A."/>
            <person name="Saw J.H."/>
            <person name="Jorgensen S.L."/>
            <person name="Zaremba-Niedzwiedzka K."/>
            <person name="Martijn J."/>
            <person name="Lind A.E."/>
            <person name="van Eijk R."/>
            <person name="Schleper C."/>
            <person name="Guy L."/>
            <person name="Ettema T.J."/>
        </authorList>
    </citation>
    <scope>NUCLEOTIDE SEQUENCE</scope>
</reference>
<feature type="compositionally biased region" description="Basic and acidic residues" evidence="1">
    <location>
        <begin position="15"/>
        <end position="29"/>
    </location>
</feature>